<organism evidence="2 3">
    <name type="scientific">Erythranthe guttata</name>
    <name type="common">Yellow monkey flower</name>
    <name type="synonym">Mimulus guttatus</name>
    <dbReference type="NCBI Taxonomy" id="4155"/>
    <lineage>
        <taxon>Eukaryota</taxon>
        <taxon>Viridiplantae</taxon>
        <taxon>Streptophyta</taxon>
        <taxon>Embryophyta</taxon>
        <taxon>Tracheophyta</taxon>
        <taxon>Spermatophyta</taxon>
        <taxon>Magnoliopsida</taxon>
        <taxon>eudicotyledons</taxon>
        <taxon>Gunneridae</taxon>
        <taxon>Pentapetalae</taxon>
        <taxon>asterids</taxon>
        <taxon>lamiids</taxon>
        <taxon>Lamiales</taxon>
        <taxon>Phrymaceae</taxon>
        <taxon>Erythranthe</taxon>
    </lineage>
</organism>
<protein>
    <submittedName>
        <fullName evidence="2">Uncharacterized protein</fullName>
    </submittedName>
</protein>
<dbReference type="EMBL" id="KI630190">
    <property type="protein sequence ID" value="EYU45312.1"/>
    <property type="molecule type" value="Genomic_DNA"/>
</dbReference>
<dbReference type="Proteomes" id="UP000030748">
    <property type="component" value="Unassembled WGS sequence"/>
</dbReference>
<evidence type="ECO:0000313" key="2">
    <source>
        <dbReference type="EMBL" id="EYU45312.1"/>
    </source>
</evidence>
<dbReference type="AlphaFoldDB" id="A0A022RXS8"/>
<evidence type="ECO:0000313" key="3">
    <source>
        <dbReference type="Proteomes" id="UP000030748"/>
    </source>
</evidence>
<feature type="compositionally biased region" description="Basic and acidic residues" evidence="1">
    <location>
        <begin position="44"/>
        <end position="53"/>
    </location>
</feature>
<proteinExistence type="predicted"/>
<dbReference type="PANTHER" id="PTHR33641:SF16">
    <property type="entry name" value="AVR9_CF-9 RAPIDLY ELICITED PROTEIN"/>
    <property type="match status" value="1"/>
</dbReference>
<feature type="compositionally biased region" description="Polar residues" evidence="1">
    <location>
        <begin position="23"/>
        <end position="35"/>
    </location>
</feature>
<dbReference type="PANTHER" id="PTHR33641">
    <property type="entry name" value="OS06G0133500 PROTEIN"/>
    <property type="match status" value="1"/>
</dbReference>
<feature type="region of interest" description="Disordered" evidence="1">
    <location>
        <begin position="23"/>
        <end position="70"/>
    </location>
</feature>
<accession>A0A022RXS8</accession>
<reference evidence="2 3" key="1">
    <citation type="journal article" date="2013" name="Proc. Natl. Acad. Sci. U.S.A.">
        <title>Fine-scale variation in meiotic recombination in Mimulus inferred from population shotgun sequencing.</title>
        <authorList>
            <person name="Hellsten U."/>
            <person name="Wright K.M."/>
            <person name="Jenkins J."/>
            <person name="Shu S."/>
            <person name="Yuan Y."/>
            <person name="Wessler S.R."/>
            <person name="Schmutz J."/>
            <person name="Willis J.H."/>
            <person name="Rokhsar D.S."/>
        </authorList>
    </citation>
    <scope>NUCLEOTIDE SEQUENCE [LARGE SCALE GENOMIC DNA]</scope>
    <source>
        <strain evidence="3">cv. DUN x IM62</strain>
    </source>
</reference>
<sequence length="91" mass="10118">MWMSMFSSFEAFGAESLSQRVALSRSPASASNNMKQEPAAAAVKIDDLKKGEEVNSSSPPPKKPENRQMIRAPRFAPEFDGIYCFETIIPY</sequence>
<evidence type="ECO:0000256" key="1">
    <source>
        <dbReference type="SAM" id="MobiDB-lite"/>
    </source>
</evidence>
<name>A0A022RXS8_ERYGU</name>
<keyword evidence="3" id="KW-1185">Reference proteome</keyword>
<dbReference type="PhylomeDB" id="A0A022RXS8"/>
<gene>
    <name evidence="2" type="ORF">MIMGU_mgv1a020920mg</name>
</gene>
<dbReference type="eggNOG" id="ENOG502SE4Y">
    <property type="taxonomic scope" value="Eukaryota"/>
</dbReference>